<evidence type="ECO:0000256" key="1">
    <source>
        <dbReference type="SAM" id="MobiDB-lite"/>
    </source>
</evidence>
<protein>
    <recommendedName>
        <fullName evidence="2">Retrovirus-related Pol polyprotein from transposon TNT 1-94-like beta-barrel domain-containing protein</fullName>
    </recommendedName>
</protein>
<dbReference type="InterPro" id="IPR054722">
    <property type="entry name" value="PolX-like_BBD"/>
</dbReference>
<feature type="domain" description="Retrovirus-related Pol polyprotein from transposon TNT 1-94-like beta-barrel" evidence="2">
    <location>
        <begin position="171"/>
        <end position="245"/>
    </location>
</feature>
<feature type="region of interest" description="Disordered" evidence="1">
    <location>
        <begin position="84"/>
        <end position="111"/>
    </location>
</feature>
<comment type="caution">
    <text evidence="3">The sequence shown here is derived from an EMBL/GenBank/DDBJ whole genome shotgun (WGS) entry which is preliminary data.</text>
</comment>
<reference evidence="3" key="1">
    <citation type="submission" date="2024-03" db="EMBL/GenBank/DDBJ databases">
        <title>WGS assembly of Saponaria officinalis var. Norfolk2.</title>
        <authorList>
            <person name="Jenkins J."/>
            <person name="Shu S."/>
            <person name="Grimwood J."/>
            <person name="Barry K."/>
            <person name="Goodstein D."/>
            <person name="Schmutz J."/>
            <person name="Leebens-Mack J."/>
            <person name="Osbourn A."/>
        </authorList>
    </citation>
    <scope>NUCLEOTIDE SEQUENCE [LARGE SCALE GENOMIC DNA]</scope>
    <source>
        <strain evidence="3">JIC</strain>
    </source>
</reference>
<sequence length="322" mass="35911">MKNESMAIYFGRMKKLWDDLNDFDQLPACEDRPEPMSFVARAGAGIRGSGGERWEIPTCTHCKKKGHKIDSCYEIVGFPERYSDRSRSGVGNKGRNSYIANPINKNDGSSTSYTQANTVRVEADNGSSVKNADKAALLRISSEQWEQFHNFLHTQNKPDECLTGKAYNECWIIDSGATRHITGNLGLLENVKTINCSPVGLPNGEHIMATKEGDVHIRGNFTLKDVLYVPNFTCNLLSLPQLLNDSYATVQFTDKTCVIQEQPSRMLIGAGEQREGLYYLQDSTGALACNAKGSAMHELWHQKLGHPSNKVVDLLPFISQWF</sequence>
<dbReference type="AlphaFoldDB" id="A0AAW1GX69"/>
<evidence type="ECO:0000313" key="4">
    <source>
        <dbReference type="Proteomes" id="UP001443914"/>
    </source>
</evidence>
<dbReference type="EMBL" id="JBDFQZ010000013">
    <property type="protein sequence ID" value="KAK9669434.1"/>
    <property type="molecule type" value="Genomic_DNA"/>
</dbReference>
<keyword evidence="4" id="KW-1185">Reference proteome</keyword>
<proteinExistence type="predicted"/>
<organism evidence="3 4">
    <name type="scientific">Saponaria officinalis</name>
    <name type="common">Common soapwort</name>
    <name type="synonym">Lychnis saponaria</name>
    <dbReference type="NCBI Taxonomy" id="3572"/>
    <lineage>
        <taxon>Eukaryota</taxon>
        <taxon>Viridiplantae</taxon>
        <taxon>Streptophyta</taxon>
        <taxon>Embryophyta</taxon>
        <taxon>Tracheophyta</taxon>
        <taxon>Spermatophyta</taxon>
        <taxon>Magnoliopsida</taxon>
        <taxon>eudicotyledons</taxon>
        <taxon>Gunneridae</taxon>
        <taxon>Pentapetalae</taxon>
        <taxon>Caryophyllales</taxon>
        <taxon>Caryophyllaceae</taxon>
        <taxon>Caryophylleae</taxon>
        <taxon>Saponaria</taxon>
    </lineage>
</organism>
<evidence type="ECO:0000259" key="2">
    <source>
        <dbReference type="Pfam" id="PF22936"/>
    </source>
</evidence>
<feature type="compositionally biased region" description="Polar residues" evidence="1">
    <location>
        <begin position="94"/>
        <end position="111"/>
    </location>
</feature>
<dbReference type="PANTHER" id="PTHR34222">
    <property type="entry name" value="GAG_PRE-INTEGRS DOMAIN-CONTAINING PROTEIN"/>
    <property type="match status" value="1"/>
</dbReference>
<evidence type="ECO:0000313" key="3">
    <source>
        <dbReference type="EMBL" id="KAK9669434.1"/>
    </source>
</evidence>
<gene>
    <name evidence="3" type="ORF">RND81_13G129700</name>
</gene>
<accession>A0AAW1GX69</accession>
<name>A0AAW1GX69_SAPOF</name>
<dbReference type="Pfam" id="PF22936">
    <property type="entry name" value="Pol_BBD"/>
    <property type="match status" value="1"/>
</dbReference>
<dbReference type="PANTHER" id="PTHR34222:SF94">
    <property type="entry name" value="CCHC-TYPE DOMAIN-CONTAINING PROTEIN"/>
    <property type="match status" value="1"/>
</dbReference>
<dbReference type="Proteomes" id="UP001443914">
    <property type="component" value="Unassembled WGS sequence"/>
</dbReference>